<evidence type="ECO:0000256" key="5">
    <source>
        <dbReference type="ARBA" id="ARBA00023128"/>
    </source>
</evidence>
<dbReference type="PROSITE" id="PS00674">
    <property type="entry name" value="AAA"/>
    <property type="match status" value="1"/>
</dbReference>
<dbReference type="Pfam" id="PF24933">
    <property type="entry name" value="DUF7751"/>
    <property type="match status" value="1"/>
</dbReference>
<evidence type="ECO:0000256" key="1">
    <source>
        <dbReference type="ARBA" id="ARBA00004572"/>
    </source>
</evidence>
<keyword evidence="5" id="KW-0496">Mitochondrion</keyword>
<evidence type="ECO:0000256" key="3">
    <source>
        <dbReference type="ARBA" id="ARBA00022787"/>
    </source>
</evidence>
<dbReference type="FunFam" id="3.40.50.300:FF:000416">
    <property type="entry name" value="p-loop nucleoside triphosphate hydrolase superfamily protein"/>
    <property type="match status" value="1"/>
</dbReference>
<dbReference type="InterPro" id="IPR029063">
    <property type="entry name" value="SAM-dependent_MTases_sf"/>
</dbReference>
<dbReference type="InterPro" id="IPR003593">
    <property type="entry name" value="AAA+_ATPase"/>
</dbReference>
<dbReference type="Gene3D" id="3.40.50.150">
    <property type="entry name" value="Vaccinia Virus protein VP39"/>
    <property type="match status" value="1"/>
</dbReference>
<dbReference type="OrthoDB" id="1883434at2759"/>
<dbReference type="GO" id="GO:0016887">
    <property type="term" value="F:ATP hydrolysis activity"/>
    <property type="evidence" value="ECO:0007669"/>
    <property type="project" value="InterPro"/>
</dbReference>
<dbReference type="InterPro" id="IPR027417">
    <property type="entry name" value="P-loop_NTPase"/>
</dbReference>
<keyword evidence="3" id="KW-1000">Mitochondrion outer membrane</keyword>
<dbReference type="InterPro" id="IPR003959">
    <property type="entry name" value="ATPase_AAA_core"/>
</dbReference>
<dbReference type="InterPro" id="IPR056653">
    <property type="entry name" value="DUF7751"/>
</dbReference>
<dbReference type="InterPro" id="IPR003960">
    <property type="entry name" value="ATPase_AAA_CS"/>
</dbReference>
<keyword evidence="2" id="KW-0547">Nucleotide-binding</keyword>
<keyword evidence="6" id="KW-0175">Coiled coil</keyword>
<dbReference type="EMBL" id="CM017874">
    <property type="protein sequence ID" value="KAG1335127.1"/>
    <property type="molecule type" value="Genomic_DNA"/>
</dbReference>
<reference evidence="9" key="1">
    <citation type="journal article" date="2017" name="Gigascience">
        <title>The genome draft of coconut (Cocos nucifera).</title>
        <authorList>
            <person name="Xiao Y."/>
            <person name="Xu P."/>
            <person name="Fan H."/>
            <person name="Baudouin L."/>
            <person name="Xia W."/>
            <person name="Bocs S."/>
            <person name="Xu J."/>
            <person name="Li Q."/>
            <person name="Guo A."/>
            <person name="Zhou L."/>
            <person name="Li J."/>
            <person name="Wu Y."/>
            <person name="Ma Z."/>
            <person name="Armero A."/>
            <person name="Issali A.E."/>
            <person name="Liu N."/>
            <person name="Peng M."/>
            <person name="Yang Y."/>
        </authorList>
    </citation>
    <scope>NUCLEOTIDE SEQUENCE</scope>
    <source>
        <tissue evidence="9">Spear leaf of Hainan Tall coconut</tissue>
    </source>
</reference>
<evidence type="ECO:0000256" key="6">
    <source>
        <dbReference type="SAM" id="Coils"/>
    </source>
</evidence>
<evidence type="ECO:0000313" key="9">
    <source>
        <dbReference type="EMBL" id="KAG1335127.1"/>
    </source>
</evidence>
<protein>
    <submittedName>
        <fullName evidence="9">Putative lon protease, mitochondrial</fullName>
    </submittedName>
</protein>
<proteinExistence type="predicted"/>
<feature type="coiled-coil region" evidence="6">
    <location>
        <begin position="860"/>
        <end position="887"/>
    </location>
</feature>
<feature type="domain" description="AAA+ ATPase" evidence="8">
    <location>
        <begin position="511"/>
        <end position="646"/>
    </location>
</feature>
<dbReference type="GO" id="GO:0005524">
    <property type="term" value="F:ATP binding"/>
    <property type="evidence" value="ECO:0007669"/>
    <property type="project" value="UniProtKB-KW"/>
</dbReference>
<comment type="caution">
    <text evidence="9">The sequence shown here is derived from an EMBL/GenBank/DDBJ whole genome shotgun (WGS) entry which is preliminary data.</text>
</comment>
<dbReference type="PANTHER" id="PTHR45644">
    <property type="entry name" value="AAA ATPASE, PUTATIVE (AFU_ORTHOLOGUE AFUA_2G12920)-RELATED-RELATED"/>
    <property type="match status" value="1"/>
</dbReference>
<feature type="region of interest" description="Disordered" evidence="7">
    <location>
        <begin position="183"/>
        <end position="207"/>
    </location>
</feature>
<dbReference type="Pfam" id="PF00004">
    <property type="entry name" value="AAA"/>
    <property type="match status" value="1"/>
</dbReference>
<dbReference type="PANTHER" id="PTHR45644:SF85">
    <property type="entry name" value="P-LOOP CONTAINING NUCLEOSIDE TRIPHOSPHATE HYDROLASES SUPERFAMILY PROTEIN"/>
    <property type="match status" value="1"/>
</dbReference>
<dbReference type="Pfam" id="PF17862">
    <property type="entry name" value="AAA_lid_3"/>
    <property type="match status" value="1"/>
</dbReference>
<dbReference type="Gene3D" id="1.10.8.60">
    <property type="match status" value="1"/>
</dbReference>
<dbReference type="Gene3D" id="3.40.50.300">
    <property type="entry name" value="P-loop containing nucleotide triphosphate hydrolases"/>
    <property type="match status" value="1"/>
</dbReference>
<organism evidence="9 10">
    <name type="scientific">Cocos nucifera</name>
    <name type="common">Coconut palm</name>
    <dbReference type="NCBI Taxonomy" id="13894"/>
    <lineage>
        <taxon>Eukaryota</taxon>
        <taxon>Viridiplantae</taxon>
        <taxon>Streptophyta</taxon>
        <taxon>Embryophyta</taxon>
        <taxon>Tracheophyta</taxon>
        <taxon>Spermatophyta</taxon>
        <taxon>Magnoliopsida</taxon>
        <taxon>Liliopsida</taxon>
        <taxon>Arecaceae</taxon>
        <taxon>Arecoideae</taxon>
        <taxon>Cocoseae</taxon>
        <taxon>Attaleinae</taxon>
        <taxon>Cocos</taxon>
    </lineage>
</organism>
<gene>
    <name evidence="9" type="ORF">COCNU_03G012460</name>
</gene>
<keyword evidence="3" id="KW-0472">Membrane</keyword>
<evidence type="ECO:0000313" key="10">
    <source>
        <dbReference type="Proteomes" id="UP000797356"/>
    </source>
</evidence>
<dbReference type="GO" id="GO:0005741">
    <property type="term" value="C:mitochondrial outer membrane"/>
    <property type="evidence" value="ECO:0007669"/>
    <property type="project" value="UniProtKB-SubCell"/>
</dbReference>
<dbReference type="GO" id="GO:0006508">
    <property type="term" value="P:proteolysis"/>
    <property type="evidence" value="ECO:0007669"/>
    <property type="project" value="UniProtKB-KW"/>
</dbReference>
<evidence type="ECO:0000256" key="2">
    <source>
        <dbReference type="ARBA" id="ARBA00022741"/>
    </source>
</evidence>
<keyword evidence="10" id="KW-1185">Reference proteome</keyword>
<keyword evidence="9" id="KW-0378">Hydrolase</keyword>
<dbReference type="SUPFAM" id="SSF53335">
    <property type="entry name" value="S-adenosyl-L-methionine-dependent methyltransferases"/>
    <property type="match status" value="1"/>
</dbReference>
<dbReference type="SUPFAM" id="SSF52540">
    <property type="entry name" value="P-loop containing nucleoside triphosphate hydrolases"/>
    <property type="match status" value="1"/>
</dbReference>
<evidence type="ECO:0000256" key="7">
    <source>
        <dbReference type="SAM" id="MobiDB-lite"/>
    </source>
</evidence>
<keyword evidence="4" id="KW-0067">ATP-binding</keyword>
<evidence type="ECO:0000259" key="8">
    <source>
        <dbReference type="SMART" id="SM00382"/>
    </source>
</evidence>
<dbReference type="Proteomes" id="UP000797356">
    <property type="component" value="Chromosome 3"/>
</dbReference>
<keyword evidence="9" id="KW-0645">Protease</keyword>
<name>A0A8K0MYR6_COCNU</name>
<dbReference type="InterPro" id="IPR051701">
    <property type="entry name" value="Mito_OM_Translocase_MSP1"/>
</dbReference>
<dbReference type="AlphaFoldDB" id="A0A8K0MYR6"/>
<evidence type="ECO:0000256" key="4">
    <source>
        <dbReference type="ARBA" id="ARBA00022840"/>
    </source>
</evidence>
<accession>A0A8K0MYR6</accession>
<comment type="subcellular location">
    <subcellularLocation>
        <location evidence="1">Mitochondrion outer membrane</location>
        <topology evidence="1">Single-pass membrane protein</topology>
    </subcellularLocation>
</comment>
<dbReference type="GO" id="GO:0008233">
    <property type="term" value="F:peptidase activity"/>
    <property type="evidence" value="ECO:0007669"/>
    <property type="project" value="UniProtKB-KW"/>
</dbReference>
<dbReference type="SMART" id="SM00382">
    <property type="entry name" value="AAA"/>
    <property type="match status" value="1"/>
</dbReference>
<reference evidence="9" key="2">
    <citation type="submission" date="2019-07" db="EMBL/GenBank/DDBJ databases">
        <authorList>
            <person name="Yang Y."/>
            <person name="Bocs S."/>
            <person name="Baudouin L."/>
        </authorList>
    </citation>
    <scope>NUCLEOTIDE SEQUENCE</scope>
    <source>
        <tissue evidence="9">Spear leaf of Hainan Tall coconut</tissue>
    </source>
</reference>
<dbReference type="InterPro" id="IPR041569">
    <property type="entry name" value="AAA_lid_3"/>
</dbReference>
<sequence>MEQKHILMSAVGLGLGVGVGFGLASGQTVNRWTAPARSSSGMTAEKIEHELMRLVIDGRDSKITFNEFPFYLSEQTRVVLTSAAYVHLKQADFSKYMRNLSPASQAIILSGPAELYQQMLAKALAHYFEAKLLLLDVTGFSLKIQSKYGSAIKDASFKRSVSETTLERMSSLLGSFSILPQREEPKGSLRRQTSSLEMRSRGSECTSDIPKLRRNASASADISSLLSQCPPVNPVTLKRTGSWAFDEKLLIQALYKVLLSVSKNDPIVLYIRDIEKLLFRSQRMYSLFRKMLKKLTGPVLILGSRVIEVDSDYREVDERLSLLFPYNIEIKQPEDETHLVSWKAQIEEDMKILRFQDNRNHITEVLAANDLDCDDLGSICLADTMVLSKYIEEIVVSAVSYHLMNNKDPEYRNGKLVISSKSLSHALNIFQENELSGKDTLKLEANIDPMKEVASDNEFEKRIRPEVIPASEIGVTFDDIGALDDIKESLQELVMLPLRRPDLFKGGLLKPCRGILLFGPPGTGKTMLAKAIANEAGASFINVSMSTITSKWFGEDEKNVRALFTLAAKVSPTIIFVDEVDSMLGQRNRAGEHEAMRKIKNEFMTHWDGLLTKPEIRILVLAATNRPFDLDEAIIRRIMVGLPSLESRELILKTLLSKEKVKEGLDYKELATMTEGYSGSDLKNLCTTAAYRPVRELIQKERLKELERKQKAVGGENPSDTSEIKVEDGEISITLRPLNMEDMRQAKSQIHGVSGMMSDDFRSSKNKLLIVRHRTVMETPVVKLDMRSPNNLSLMFGLKRGVYGITLLLAMFAALLSIATLCKFYSQGSLFLTNTIGDVHVAVDDRLAEVEVDRIMDSIIRKIVKEMEQLKDLAAHSEEDQSELKNERLRCSSFLADVLGKLASVKMLLPRVEANVRRQETETGMAHPSSRSNQPYDEVIEHFLVEEIRKYIRIKPNRLGKQNFLGANGTFSSIGHACFSMKEELEEYMDYDVGDFCKDDWKQAQRLMVHGCDPLPRRRCFARAPKLYTKPLPINESMWKLPEDQNVRWSHYRCSTFACLAKNSTGKGFFKCADCFNLTHHEMPRWTKAVYVDPASNPTADFLIEEVLQIKPGEMRIGLDFSVGTGTFAARMREFDVTIVSAMINLGAPFNEMIALRGLLPLYLTINQRLPFFDNTLDIIHTTRFLDGWIDFILLDFVLYDWDRVLRPGGLLWIDSFFCQKEDLDDYLDAFGMLRYRKHRWVVVPKLDKDDQEVFFSAVLEKPPRPF</sequence>